<keyword evidence="3 12" id="KW-0052">Apoplast</keyword>
<dbReference type="PROSITE" id="PS00725">
    <property type="entry name" value="GERMIN"/>
    <property type="match status" value="1"/>
</dbReference>
<sequence>MFNSWHVISCFLFISIILKVCLADNDNLHDICPAATPTSKTCDAATFINGLPCKDPANITASDFKTSYLKHRGDTFNFLLSSTNIVTAAEFPGLNTLGLGLARTDLEVDGIVTPHSHPRAAEILFVSKGVVTVGFIDTSNQVFQKVLREGDVFIIPKSMLHFCFNVGYEFATIFSVLNSQNPGLIDISGAVFGSSSEAATKMKERVVSLSSLNKADATSSQTTFSHQHTEL</sequence>
<keyword evidence="4 12" id="KW-0964">Secreted</keyword>
<organism evidence="14 15">
    <name type="scientific">Spinacia oleracea</name>
    <name type="common">Spinach</name>
    <dbReference type="NCBI Taxonomy" id="3562"/>
    <lineage>
        <taxon>Eukaryota</taxon>
        <taxon>Viridiplantae</taxon>
        <taxon>Streptophyta</taxon>
        <taxon>Embryophyta</taxon>
        <taxon>Tracheophyta</taxon>
        <taxon>Spermatophyta</taxon>
        <taxon>Magnoliopsida</taxon>
        <taxon>eudicotyledons</taxon>
        <taxon>Gunneridae</taxon>
        <taxon>Pentapetalae</taxon>
        <taxon>Caryophyllales</taxon>
        <taxon>Chenopodiaceae</taxon>
        <taxon>Chenopodioideae</taxon>
        <taxon>Anserineae</taxon>
        <taxon>Spinacia</taxon>
    </lineage>
</organism>
<dbReference type="GeneID" id="110802328"/>
<accession>A0A9R0KAB5</accession>
<proteinExistence type="inferred from homology"/>
<keyword evidence="6 12" id="KW-0732">Signal</keyword>
<protein>
    <recommendedName>
        <fullName evidence="12">Germin-like protein</fullName>
    </recommendedName>
</protein>
<feature type="binding site" evidence="10">
    <location>
        <position position="117"/>
    </location>
    <ligand>
        <name>Mn(2+)</name>
        <dbReference type="ChEBI" id="CHEBI:29035"/>
    </ligand>
</feature>
<dbReference type="Proteomes" id="UP000813463">
    <property type="component" value="Chromosome 1"/>
</dbReference>
<feature type="chain" id="PRO_5040548368" description="Germin-like protein" evidence="12">
    <location>
        <begin position="24"/>
        <end position="231"/>
    </location>
</feature>
<dbReference type="RefSeq" id="XP_021863468.1">
    <property type="nucleotide sequence ID" value="XM_022007776.2"/>
</dbReference>
<evidence type="ECO:0000256" key="1">
    <source>
        <dbReference type="ARBA" id="ARBA00004271"/>
    </source>
</evidence>
<reference evidence="15" key="2">
    <citation type="submission" date="2025-08" db="UniProtKB">
        <authorList>
            <consortium name="RefSeq"/>
        </authorList>
    </citation>
    <scope>IDENTIFICATION</scope>
    <source>
        <tissue evidence="15">Leaf</tissue>
    </source>
</reference>
<comment type="similarity">
    <text evidence="2 12">Belongs to the germin family.</text>
</comment>
<feature type="binding site" evidence="9">
    <location>
        <position position="122"/>
    </location>
    <ligand>
        <name>oxalate</name>
        <dbReference type="ChEBI" id="CHEBI:30623"/>
    </ligand>
</feature>
<dbReference type="SMART" id="SM00835">
    <property type="entry name" value="Cupin_1"/>
    <property type="match status" value="1"/>
</dbReference>
<reference evidence="14" key="1">
    <citation type="journal article" date="2021" name="Nat. Commun.">
        <title>Genomic analyses provide insights into spinach domestication and the genetic basis of agronomic traits.</title>
        <authorList>
            <person name="Cai X."/>
            <person name="Sun X."/>
            <person name="Xu C."/>
            <person name="Sun H."/>
            <person name="Wang X."/>
            <person name="Ge C."/>
            <person name="Zhang Z."/>
            <person name="Wang Q."/>
            <person name="Fei Z."/>
            <person name="Jiao C."/>
            <person name="Wang Q."/>
        </authorList>
    </citation>
    <scope>NUCLEOTIDE SEQUENCE [LARGE SCALE GENOMIC DNA]</scope>
    <source>
        <strain evidence="14">cv. Varoflay</strain>
    </source>
</reference>
<feature type="binding site" evidence="10">
    <location>
        <position position="122"/>
    </location>
    <ligand>
        <name>Mn(2+)</name>
        <dbReference type="ChEBI" id="CHEBI:29035"/>
    </ligand>
</feature>
<dbReference type="CDD" id="cd02241">
    <property type="entry name" value="cupin_OxOx"/>
    <property type="match status" value="1"/>
</dbReference>
<dbReference type="GO" id="GO:0009506">
    <property type="term" value="C:plasmodesma"/>
    <property type="evidence" value="ECO:0007669"/>
    <property type="project" value="UniProtKB-ARBA"/>
</dbReference>
<feature type="domain" description="Cupin type-1" evidence="13">
    <location>
        <begin position="67"/>
        <end position="208"/>
    </location>
</feature>
<feature type="disulfide bond" evidence="11">
    <location>
        <begin position="32"/>
        <end position="53"/>
    </location>
</feature>
<evidence type="ECO:0000313" key="15">
    <source>
        <dbReference type="RefSeq" id="XP_021863468.1"/>
    </source>
</evidence>
<keyword evidence="7 11" id="KW-1015">Disulfide bond</keyword>
<evidence type="ECO:0000256" key="7">
    <source>
        <dbReference type="ARBA" id="ARBA00023157"/>
    </source>
</evidence>
<keyword evidence="5 9" id="KW-0479">Metal-binding</keyword>
<evidence type="ECO:0000256" key="9">
    <source>
        <dbReference type="PIRSR" id="PIRSR601929-1"/>
    </source>
</evidence>
<dbReference type="GO" id="GO:0048046">
    <property type="term" value="C:apoplast"/>
    <property type="evidence" value="ECO:0007669"/>
    <property type="project" value="UniProtKB-SubCell"/>
</dbReference>
<dbReference type="InterPro" id="IPR011051">
    <property type="entry name" value="RmlC_Cupin_sf"/>
</dbReference>
<dbReference type="InterPro" id="IPR014710">
    <property type="entry name" value="RmlC-like_jellyroll"/>
</dbReference>
<dbReference type="KEGG" id="soe:110802328"/>
<feature type="binding site" evidence="10">
    <location>
        <position position="115"/>
    </location>
    <ligand>
        <name>Mn(2+)</name>
        <dbReference type="ChEBI" id="CHEBI:29035"/>
    </ligand>
</feature>
<evidence type="ECO:0000256" key="3">
    <source>
        <dbReference type="ARBA" id="ARBA00022523"/>
    </source>
</evidence>
<dbReference type="PRINTS" id="PR00325">
    <property type="entry name" value="GERMIN"/>
</dbReference>
<evidence type="ECO:0000313" key="14">
    <source>
        <dbReference type="Proteomes" id="UP000813463"/>
    </source>
</evidence>
<dbReference type="InterPro" id="IPR001929">
    <property type="entry name" value="Germin"/>
</dbReference>
<dbReference type="GO" id="GO:0030145">
    <property type="term" value="F:manganese ion binding"/>
    <property type="evidence" value="ECO:0007669"/>
    <property type="project" value="UniProtKB-UniRule"/>
</dbReference>
<evidence type="ECO:0000259" key="13">
    <source>
        <dbReference type="SMART" id="SM00835"/>
    </source>
</evidence>
<feature type="binding site" evidence="9">
    <location>
        <position position="117"/>
    </location>
    <ligand>
        <name>oxalate</name>
        <dbReference type="ChEBI" id="CHEBI:30623"/>
    </ligand>
</feature>
<comment type="subcellular location">
    <subcellularLocation>
        <location evidence="1 12">Secreted</location>
        <location evidence="1 12">Extracellular space</location>
        <location evidence="1 12">Apoplast</location>
    </subcellularLocation>
</comment>
<dbReference type="InterPro" id="IPR006045">
    <property type="entry name" value="Cupin_1"/>
</dbReference>
<dbReference type="Gene3D" id="2.60.120.10">
    <property type="entry name" value="Jelly Rolls"/>
    <property type="match status" value="1"/>
</dbReference>
<dbReference type="SUPFAM" id="SSF51182">
    <property type="entry name" value="RmlC-like cupins"/>
    <property type="match status" value="1"/>
</dbReference>
<feature type="binding site" evidence="10">
    <location>
        <position position="161"/>
    </location>
    <ligand>
        <name>Mn(2+)</name>
        <dbReference type="ChEBI" id="CHEBI:29035"/>
    </ligand>
</feature>
<dbReference type="FunFam" id="2.60.120.10:FF:000025">
    <property type="entry name" value="germin-like protein subfamily 2 member 1"/>
    <property type="match status" value="1"/>
</dbReference>
<evidence type="ECO:0000256" key="12">
    <source>
        <dbReference type="RuleBase" id="RU366015"/>
    </source>
</evidence>
<dbReference type="Pfam" id="PF00190">
    <property type="entry name" value="Cupin_1"/>
    <property type="match status" value="1"/>
</dbReference>
<name>A0A9R0KAB5_SPIOL</name>
<dbReference type="GO" id="GO:2000280">
    <property type="term" value="P:regulation of root development"/>
    <property type="evidence" value="ECO:0007669"/>
    <property type="project" value="UniProtKB-ARBA"/>
</dbReference>
<evidence type="ECO:0000256" key="6">
    <source>
        <dbReference type="ARBA" id="ARBA00022729"/>
    </source>
</evidence>
<gene>
    <name evidence="15" type="primary">LOC110802328</name>
</gene>
<evidence type="ECO:0000256" key="4">
    <source>
        <dbReference type="ARBA" id="ARBA00022525"/>
    </source>
</evidence>
<keyword evidence="8 9" id="KW-0464">Manganese</keyword>
<evidence type="ECO:0000256" key="10">
    <source>
        <dbReference type="PIRSR" id="PIRSR601929-2"/>
    </source>
</evidence>
<dbReference type="PANTHER" id="PTHR31238">
    <property type="entry name" value="GERMIN-LIKE PROTEIN SUBFAMILY 3 MEMBER 3"/>
    <property type="match status" value="1"/>
</dbReference>
<dbReference type="OrthoDB" id="1921208at2759"/>
<evidence type="ECO:0000256" key="8">
    <source>
        <dbReference type="ARBA" id="ARBA00023211"/>
    </source>
</evidence>
<dbReference type="GO" id="GO:0010497">
    <property type="term" value="P:plasmodesmata-mediated intercellular transport"/>
    <property type="evidence" value="ECO:0007669"/>
    <property type="project" value="UniProtKB-ARBA"/>
</dbReference>
<keyword evidence="14" id="KW-1185">Reference proteome</keyword>
<dbReference type="AlphaFoldDB" id="A0A9R0KAB5"/>
<feature type="signal peptide" evidence="12">
    <location>
        <begin position="1"/>
        <end position="23"/>
    </location>
</feature>
<evidence type="ECO:0000256" key="11">
    <source>
        <dbReference type="PIRSR" id="PIRSR601929-3"/>
    </source>
</evidence>
<dbReference type="InterPro" id="IPR019780">
    <property type="entry name" value="Germin_Mn-BS"/>
</dbReference>
<evidence type="ECO:0000256" key="2">
    <source>
        <dbReference type="ARBA" id="ARBA00007456"/>
    </source>
</evidence>
<evidence type="ECO:0000256" key="5">
    <source>
        <dbReference type="ARBA" id="ARBA00022723"/>
    </source>
</evidence>